<dbReference type="Pfam" id="PF05170">
    <property type="entry name" value="AsmA"/>
    <property type="match status" value="1"/>
</dbReference>
<keyword evidence="2" id="KW-0812">Transmembrane</keyword>
<dbReference type="GO" id="GO:0005886">
    <property type="term" value="C:plasma membrane"/>
    <property type="evidence" value="ECO:0007669"/>
    <property type="project" value="InterPro"/>
</dbReference>
<accession>A0A9D1W749</accession>
<organism evidence="7 8">
    <name type="scientific">Candidatus Sphingobacterium stercoripullorum</name>
    <dbReference type="NCBI Taxonomy" id="2838759"/>
    <lineage>
        <taxon>Bacteria</taxon>
        <taxon>Pseudomonadati</taxon>
        <taxon>Bacteroidota</taxon>
        <taxon>Sphingobacteriia</taxon>
        <taxon>Sphingobacteriales</taxon>
        <taxon>Sphingobacteriaceae</taxon>
        <taxon>Sphingobacterium</taxon>
    </lineage>
</organism>
<dbReference type="PANTHER" id="PTHR36985">
    <property type="entry name" value="TRANSLOCATION AND ASSEMBLY MODULE SUBUNIT TAMB"/>
    <property type="match status" value="1"/>
</dbReference>
<reference evidence="7" key="2">
    <citation type="submission" date="2021-04" db="EMBL/GenBank/DDBJ databases">
        <authorList>
            <person name="Gilroy R."/>
        </authorList>
    </citation>
    <scope>NUCLEOTIDE SEQUENCE</scope>
    <source>
        <strain evidence="7">1719</strain>
    </source>
</reference>
<dbReference type="InterPro" id="IPR007452">
    <property type="entry name" value="TamB_C"/>
</dbReference>
<name>A0A9D1W749_9SPHI</name>
<comment type="subcellular location">
    <subcellularLocation>
        <location evidence="1">Membrane</location>
        <topology evidence="1">Single-pass membrane protein</topology>
    </subcellularLocation>
</comment>
<evidence type="ECO:0000256" key="2">
    <source>
        <dbReference type="ARBA" id="ARBA00022692"/>
    </source>
</evidence>
<evidence type="ECO:0000313" key="8">
    <source>
        <dbReference type="Proteomes" id="UP000824156"/>
    </source>
</evidence>
<evidence type="ECO:0000313" key="7">
    <source>
        <dbReference type="EMBL" id="HIX53688.1"/>
    </source>
</evidence>
<feature type="domain" description="AsmA" evidence="6">
    <location>
        <begin position="4"/>
        <end position="163"/>
    </location>
</feature>
<proteinExistence type="predicted"/>
<feature type="domain" description="Translocation and assembly module TamB C-terminal" evidence="5">
    <location>
        <begin position="1009"/>
        <end position="1426"/>
    </location>
</feature>
<gene>
    <name evidence="7" type="ORF">H9853_01575</name>
</gene>
<dbReference type="GO" id="GO:0009306">
    <property type="term" value="P:protein secretion"/>
    <property type="evidence" value="ECO:0007669"/>
    <property type="project" value="InterPro"/>
</dbReference>
<evidence type="ECO:0000256" key="1">
    <source>
        <dbReference type="ARBA" id="ARBA00004167"/>
    </source>
</evidence>
<evidence type="ECO:0000256" key="4">
    <source>
        <dbReference type="ARBA" id="ARBA00023136"/>
    </source>
</evidence>
<dbReference type="EMBL" id="DXEZ01000044">
    <property type="protein sequence ID" value="HIX53688.1"/>
    <property type="molecule type" value="Genomic_DNA"/>
</dbReference>
<evidence type="ECO:0000256" key="3">
    <source>
        <dbReference type="ARBA" id="ARBA00022989"/>
    </source>
</evidence>
<evidence type="ECO:0000259" key="5">
    <source>
        <dbReference type="Pfam" id="PF04357"/>
    </source>
</evidence>
<dbReference type="InterPro" id="IPR007844">
    <property type="entry name" value="AsmA"/>
</dbReference>
<evidence type="ECO:0000259" key="6">
    <source>
        <dbReference type="Pfam" id="PF05170"/>
    </source>
</evidence>
<comment type="caution">
    <text evidence="7">The sequence shown here is derived from an EMBL/GenBank/DDBJ whole genome shotgun (WGS) entry which is preliminary data.</text>
</comment>
<keyword evidence="3" id="KW-1133">Transmembrane helix</keyword>
<reference evidence="7" key="1">
    <citation type="journal article" date="2021" name="PeerJ">
        <title>Extensive microbial diversity within the chicken gut microbiome revealed by metagenomics and culture.</title>
        <authorList>
            <person name="Gilroy R."/>
            <person name="Ravi A."/>
            <person name="Getino M."/>
            <person name="Pursley I."/>
            <person name="Horton D.L."/>
            <person name="Alikhan N.F."/>
            <person name="Baker D."/>
            <person name="Gharbi K."/>
            <person name="Hall N."/>
            <person name="Watson M."/>
            <person name="Adriaenssens E.M."/>
            <person name="Foster-Nyarko E."/>
            <person name="Jarju S."/>
            <person name="Secka A."/>
            <person name="Antonio M."/>
            <person name="Oren A."/>
            <person name="Chaudhuri R.R."/>
            <person name="La Ragione R."/>
            <person name="Hildebrand F."/>
            <person name="Pallen M.J."/>
        </authorList>
    </citation>
    <scope>NUCLEOTIDE SEQUENCE</scope>
    <source>
        <strain evidence="7">1719</strain>
    </source>
</reference>
<dbReference type="Proteomes" id="UP000824156">
    <property type="component" value="Unassembled WGS sequence"/>
</dbReference>
<dbReference type="PANTHER" id="PTHR36985:SF1">
    <property type="entry name" value="TRANSLOCATION AND ASSEMBLY MODULE SUBUNIT TAMB"/>
    <property type="match status" value="1"/>
</dbReference>
<keyword evidence="4" id="KW-0472">Membrane</keyword>
<sequence>MVCLVSLGVILTYSLQFSRVQTFFAQKAATYLSNKLDAEINIEKIYFKPFSSILIQNFSIVGPNDQTIVEAQELKARMDLKRLLYGQLLINKIDSRGARFLYHLDKDGNSNIDFLVDYFFQEGSQDGPKTKNTIKIRLEELQLQDNEFHLINDRYTHHANKVDFSNLHLRNLSGSLKNLELKEDSYSGKVENLQFDELSGFSVTTFNSTFHADATSMEFNELLIETPLSRYQDYFRFDFDDFKDFSDFIAKVHMTTEIQDSYIDSRDIAYFAPDLWKINFFANIQTASAEGTVDNLQARHLAMEFAENSAIEGSLSIIGLPDIHNTLFTASIQRANTQAEYVEDFVSKILDNKPFTLPEQLHHLGAIDFSGEYLGQYHNFDLKIAGNTELGSLNLESKIDIIDTISYQGQLMLEEFALGEFIPSESLGEVNADLHFQGAGLLFDKLALESEGYLLSSVINKHRFDSIYFHSSINDASIDLLASVSDSSARLKVNSSFKIENNALAHSQGAADITYANLQTLGVFKNKQTEVHGSTLNWDLYGNNFSSLTGDIYGDSLTIETPNHTLSTQGLSLEFIGLGDEKAILFNSPLADVSLYGTIDPQSIVSYFRALAMHYAPSIGFETQHYGDQNFQLEAYVKEADPLLPFIQQDLKVSDDTRLIADFSSDNMQASFELYSPELSYKGIKLSELRVSELADGDAFKVQAEADRLSFSDSTYINHVAVNSIIANDILDFDIIASQAASKNYLNLDGKVFFENKQPAIVSISNSAIVLNNKNWELRNTQDLLISKGRVIIPDLILSQENQLINLSGVLSNQPSDKLKVDFQNFSLSSLSGITTPLGFNLQGDLRGELDISSAFGSPFLQAELTTSPILYNEQPIGKLDLKAYLLSESKRAQISSKLINEQQKGFILNGYYHLENKENPLELTLDLQKAPLTILQPFLKELVSDLEGEASAKLTVRGGLNKPIFEGNLEVEQSQFLVNYLKTKYQISNQYAFINNNSILLDNFKFEDHKNSSANARGIVDLSKLTDPYIDIDIQAQNFQFLNTEWKDNRLYHGKIYASGTMKFKGEVSAMNIQINASSDPGTSISIPLNTSMSVEDNEFIYFVGKEEDNSDSTRSSLDGLTMSMELSLDQDAEVSIQTDLGTLKGNGEGEISMLISSLGDFEMFGDYIVNQGQFHFTSQDFFNKYFDLQQGGTIRWTGNPEEANINLTAIYQQRTSVAPLYNAAGRSSNEERVLAQADMNLKGKLIQPDISFDLNFPQEPYIKDELQGFLSDMNNVNQQALSLIVRRSFTPATTSEFGREVNNTLISAGTEIAFNQLNVILAQSLNLDFFDINIRSFNDASASFRFFDDRLVLSGGITDRRNLQLTDLAFFSDRVATDAELTYKLLKDGSLLFRANNRLNTRNFLLNPQDEYVSAIGLVYRQDFDRIQELWRKLWTRKKKNKDQNKDTEK</sequence>
<dbReference type="Pfam" id="PF04357">
    <property type="entry name" value="TamB"/>
    <property type="match status" value="1"/>
</dbReference>
<protein>
    <submittedName>
        <fullName evidence="7">Translocation/assembly module TamB domain-containing protein</fullName>
    </submittedName>
</protein>